<dbReference type="GO" id="GO:0015297">
    <property type="term" value="F:antiporter activity"/>
    <property type="evidence" value="ECO:0007669"/>
    <property type="project" value="UniProtKB-KW"/>
</dbReference>
<dbReference type="EMBL" id="JAIZAY010000015">
    <property type="protein sequence ID" value="KAJ8027921.1"/>
    <property type="molecule type" value="Genomic_DNA"/>
</dbReference>
<dbReference type="Proteomes" id="UP001152320">
    <property type="component" value="Chromosome 15"/>
</dbReference>
<keyword evidence="10" id="KW-0864">Zinc transport</keyword>
<keyword evidence="17" id="KW-0539">Nucleus</keyword>
<dbReference type="GO" id="GO:0005783">
    <property type="term" value="C:endoplasmic reticulum"/>
    <property type="evidence" value="ECO:0007669"/>
    <property type="project" value="UniProtKB-SubCell"/>
</dbReference>
<comment type="caution">
    <text evidence="26">The sequence shown here is derived from an EMBL/GenBank/DDBJ whole genome shotgun (WGS) entry which is preliminary data.</text>
</comment>
<dbReference type="SUPFAM" id="SSF161111">
    <property type="entry name" value="Cation efflux protein transmembrane domain-like"/>
    <property type="match status" value="1"/>
</dbReference>
<keyword evidence="9" id="KW-0862">Zinc</keyword>
<dbReference type="NCBIfam" id="TIGR01297">
    <property type="entry name" value="CDF"/>
    <property type="match status" value="1"/>
</dbReference>
<comment type="catalytic activity">
    <reaction evidence="21">
        <text>Zn(2+)(in) + 2 H(+)(out) = Zn(2+)(out) + 2 H(+)(in)</text>
        <dbReference type="Rhea" id="RHEA:72627"/>
        <dbReference type="ChEBI" id="CHEBI:15378"/>
        <dbReference type="ChEBI" id="CHEBI:29105"/>
    </reaction>
</comment>
<keyword evidence="8" id="KW-0256">Endoplasmic reticulum</keyword>
<dbReference type="InterPro" id="IPR058533">
    <property type="entry name" value="Cation_efflux_TM"/>
</dbReference>
<evidence type="ECO:0000256" key="19">
    <source>
        <dbReference type="ARBA" id="ARBA00034845"/>
    </source>
</evidence>
<keyword evidence="6" id="KW-0050">Antiport</keyword>
<keyword evidence="13" id="KW-0406">Ion transport</keyword>
<feature type="transmembrane region" description="Helical" evidence="23">
    <location>
        <begin position="471"/>
        <end position="493"/>
    </location>
</feature>
<evidence type="ECO:0000256" key="13">
    <source>
        <dbReference type="ARBA" id="ARBA00023065"/>
    </source>
</evidence>
<evidence type="ECO:0000256" key="1">
    <source>
        <dbReference type="ARBA" id="ARBA00004123"/>
    </source>
</evidence>
<dbReference type="OrthoDB" id="435980at2759"/>
<dbReference type="GO" id="GO:0008324">
    <property type="term" value="F:monoatomic cation transmembrane transporter activity"/>
    <property type="evidence" value="ECO:0007669"/>
    <property type="project" value="InterPro"/>
</dbReference>
<dbReference type="Pfam" id="PF01545">
    <property type="entry name" value="Cation_efflux"/>
    <property type="match status" value="1"/>
</dbReference>
<feature type="compositionally biased region" description="Polar residues" evidence="22">
    <location>
        <begin position="70"/>
        <end position="84"/>
    </location>
</feature>
<dbReference type="GO" id="GO:0006882">
    <property type="term" value="P:intracellular zinc ion homeostasis"/>
    <property type="evidence" value="ECO:0007669"/>
    <property type="project" value="TreeGrafter"/>
</dbReference>
<feature type="transmembrane region" description="Helical" evidence="23">
    <location>
        <begin position="350"/>
        <end position="373"/>
    </location>
</feature>
<keyword evidence="11 23" id="KW-1133">Transmembrane helix</keyword>
<name>A0A9Q1BJW5_HOLLE</name>
<dbReference type="CDD" id="cd21078">
    <property type="entry name" value="NTD_ZNT9"/>
    <property type="match status" value="1"/>
</dbReference>
<evidence type="ECO:0000256" key="12">
    <source>
        <dbReference type="ARBA" id="ARBA00023015"/>
    </source>
</evidence>
<feature type="chain" id="PRO_5040393361" description="Proton-coupled zinc antiporter SLC30A9, mitochondrial" evidence="24">
    <location>
        <begin position="29"/>
        <end position="618"/>
    </location>
</feature>
<evidence type="ECO:0000256" key="9">
    <source>
        <dbReference type="ARBA" id="ARBA00022833"/>
    </source>
</evidence>
<feature type="region of interest" description="Disordered" evidence="22">
    <location>
        <begin position="135"/>
        <end position="173"/>
    </location>
</feature>
<dbReference type="PANTHER" id="PTHR13414">
    <property type="entry name" value="HUEL-CATION TRANSPORTER"/>
    <property type="match status" value="1"/>
</dbReference>
<evidence type="ECO:0000256" key="16">
    <source>
        <dbReference type="ARBA" id="ARBA00023163"/>
    </source>
</evidence>
<feature type="transmembrane region" description="Helical" evidence="23">
    <location>
        <begin position="438"/>
        <end position="465"/>
    </location>
</feature>
<proteinExistence type="inferred from homology"/>
<evidence type="ECO:0000256" key="23">
    <source>
        <dbReference type="SAM" id="Phobius"/>
    </source>
</evidence>
<dbReference type="GO" id="GO:0005634">
    <property type="term" value="C:nucleus"/>
    <property type="evidence" value="ECO:0007669"/>
    <property type="project" value="UniProtKB-SubCell"/>
</dbReference>
<keyword evidence="16" id="KW-0804">Transcription</keyword>
<evidence type="ECO:0000313" key="26">
    <source>
        <dbReference type="EMBL" id="KAJ8027921.1"/>
    </source>
</evidence>
<evidence type="ECO:0000256" key="22">
    <source>
        <dbReference type="SAM" id="MobiDB-lite"/>
    </source>
</evidence>
<keyword evidence="24" id="KW-0732">Signal</keyword>
<keyword evidence="12" id="KW-0805">Transcription regulation</keyword>
<gene>
    <name evidence="26" type="ORF">HOLleu_30018</name>
</gene>
<evidence type="ECO:0000256" key="21">
    <source>
        <dbReference type="ARBA" id="ARBA00048349"/>
    </source>
</evidence>
<evidence type="ECO:0000256" key="6">
    <source>
        <dbReference type="ARBA" id="ARBA00022449"/>
    </source>
</evidence>
<evidence type="ECO:0000256" key="18">
    <source>
        <dbReference type="ARBA" id="ARBA00033405"/>
    </source>
</evidence>
<feature type="compositionally biased region" description="Polar residues" evidence="22">
    <location>
        <begin position="146"/>
        <end position="156"/>
    </location>
</feature>
<dbReference type="FunFam" id="1.20.1510.10:FF:000004">
    <property type="entry name" value="zinc transporter 9 isoform X1"/>
    <property type="match status" value="1"/>
</dbReference>
<comment type="subcellular location">
    <subcellularLocation>
        <location evidence="3">Endoplasmic reticulum</location>
    </subcellularLocation>
    <subcellularLocation>
        <location evidence="2">Mitochondrion membrane</location>
        <topology evidence="2">Multi-pass membrane protein</topology>
    </subcellularLocation>
    <subcellularLocation>
        <location evidence="1">Nucleus</location>
    </subcellularLocation>
</comment>
<feature type="signal peptide" evidence="24">
    <location>
        <begin position="1"/>
        <end position="28"/>
    </location>
</feature>
<feature type="compositionally biased region" description="Basic and acidic residues" evidence="22">
    <location>
        <begin position="85"/>
        <end position="95"/>
    </location>
</feature>
<dbReference type="InterPro" id="IPR002524">
    <property type="entry name" value="Cation_efflux"/>
</dbReference>
<keyword evidence="14" id="KW-0496">Mitochondrion</keyword>
<protein>
    <recommendedName>
        <fullName evidence="19">Proton-coupled zinc antiporter SLC30A9, mitochondrial</fullName>
    </recommendedName>
    <alternativeName>
        <fullName evidence="18">Solute carrier family 30 member 9</fullName>
    </alternativeName>
    <alternativeName>
        <fullName evidence="20">Zinc transporter 9</fullName>
    </alternativeName>
</protein>
<evidence type="ECO:0000256" key="7">
    <source>
        <dbReference type="ARBA" id="ARBA00022692"/>
    </source>
</evidence>
<evidence type="ECO:0000256" key="20">
    <source>
        <dbReference type="ARBA" id="ARBA00034922"/>
    </source>
</evidence>
<evidence type="ECO:0000256" key="17">
    <source>
        <dbReference type="ARBA" id="ARBA00023242"/>
    </source>
</evidence>
<dbReference type="GO" id="GO:0031966">
    <property type="term" value="C:mitochondrial membrane"/>
    <property type="evidence" value="ECO:0007669"/>
    <property type="project" value="UniProtKB-SubCell"/>
</dbReference>
<keyword evidence="15 23" id="KW-0472">Membrane</keyword>
<keyword evidence="27" id="KW-1185">Reference proteome</keyword>
<dbReference type="Gene3D" id="3.90.530.10">
    <property type="entry name" value="XPA C-terminal domain"/>
    <property type="match status" value="1"/>
</dbReference>
<dbReference type="Gene3D" id="1.20.1510.10">
    <property type="entry name" value="Cation efflux protein transmembrane domain"/>
    <property type="match status" value="1"/>
</dbReference>
<feature type="region of interest" description="Disordered" evidence="22">
    <location>
        <begin position="70"/>
        <end position="114"/>
    </location>
</feature>
<evidence type="ECO:0000256" key="14">
    <source>
        <dbReference type="ARBA" id="ARBA00023128"/>
    </source>
</evidence>
<feature type="domain" description="Cation efflux protein transmembrane" evidence="25">
    <location>
        <begin position="291"/>
        <end position="500"/>
    </location>
</feature>
<dbReference type="SUPFAM" id="SSF46955">
    <property type="entry name" value="Putative DNA-binding domain"/>
    <property type="match status" value="1"/>
</dbReference>
<dbReference type="AlphaFoldDB" id="A0A9Q1BJW5"/>
<evidence type="ECO:0000259" key="25">
    <source>
        <dbReference type="Pfam" id="PF01545"/>
    </source>
</evidence>
<evidence type="ECO:0000256" key="8">
    <source>
        <dbReference type="ARBA" id="ARBA00022824"/>
    </source>
</evidence>
<reference evidence="26" key="1">
    <citation type="submission" date="2021-10" db="EMBL/GenBank/DDBJ databases">
        <title>Tropical sea cucumber genome reveals ecological adaptation and Cuvierian tubules defense mechanism.</title>
        <authorList>
            <person name="Chen T."/>
        </authorList>
    </citation>
    <scope>NUCLEOTIDE SEQUENCE</scope>
    <source>
        <strain evidence="26">Nanhai2018</strain>
        <tissue evidence="26">Muscle</tissue>
    </source>
</reference>
<keyword evidence="5" id="KW-0813">Transport</keyword>
<dbReference type="InterPro" id="IPR037129">
    <property type="entry name" value="XPA_sf"/>
</dbReference>
<feature type="transmembrane region" description="Helical" evidence="23">
    <location>
        <begin position="289"/>
        <end position="310"/>
    </location>
</feature>
<evidence type="ECO:0000256" key="11">
    <source>
        <dbReference type="ARBA" id="ARBA00022989"/>
    </source>
</evidence>
<dbReference type="PANTHER" id="PTHR13414:SF9">
    <property type="entry name" value="PROTON-COUPLED ZINC ANTIPORTER SLC30A9, MITOCHONDRIAL"/>
    <property type="match status" value="1"/>
</dbReference>
<keyword evidence="7 23" id="KW-0812">Transmembrane</keyword>
<evidence type="ECO:0000256" key="4">
    <source>
        <dbReference type="ARBA" id="ARBA00008873"/>
    </source>
</evidence>
<evidence type="ECO:0000256" key="10">
    <source>
        <dbReference type="ARBA" id="ARBA00022906"/>
    </source>
</evidence>
<feature type="transmembrane region" description="Helical" evidence="23">
    <location>
        <begin position="393"/>
        <end position="417"/>
    </location>
</feature>
<evidence type="ECO:0000256" key="2">
    <source>
        <dbReference type="ARBA" id="ARBA00004225"/>
    </source>
</evidence>
<sequence>MSCGRLFQVSNTLCVKLFLCCLLMQTHLEQYSKPSKTFKTFNKVTHRFSLVPTVSESKQYFFTQTRSLSSKVTNGNSETNNGKNQGKEENVKTEAETNLASSQALEDRHEPPEVVSIVQTSSKLAKAFQAARAMTSSGKAAEKESQTPTDTQQSSEPVLKPYKQRRRKVNYQKYTDNNTITALRALNDYLLKSSDLEHLRKTSRRSPYDRDPKEPPLMVYLRSDVENKAVEIWGSREALEREKKKRKERDDALKENQFLLKSSKKEYDFFGEQEVKRKQSIFSLRSGKVVLSAIAINTANMIFKTVAWLYSGSSSMFSEAIHSAADVCNQVILAFGIQQSIRKPSKIHPYGFASAQYVSSLISGVAIFCVGAGLSYYHGITGLVNPEPIGSLFWSYCILGGSLLTEGATLVIAINAIRRGAQKQGMPFWEYVWRSRDPSVNVVFLEDTAAVLGVTAAACCMGLTSLTGNPLYDSIGSIAVGTILASVSGFLIYTNTDALVGRSIPDHDLARIREVLENDVMVRGIYDVKATDMGVNMIRFKSEIDFDGAEVTRAYLDRIDIEALLKEVQSLETLEEFEVFMLLHGERIIDALGAEVDRIEKEIKKANPEVRHVDLEIL</sequence>
<dbReference type="GO" id="GO:0006829">
    <property type="term" value="P:zinc ion transport"/>
    <property type="evidence" value="ECO:0007669"/>
    <property type="project" value="UniProtKB-KW"/>
</dbReference>
<dbReference type="InterPro" id="IPR027469">
    <property type="entry name" value="Cation_efflux_TMD_sf"/>
</dbReference>
<evidence type="ECO:0000256" key="24">
    <source>
        <dbReference type="SAM" id="SignalP"/>
    </source>
</evidence>
<dbReference type="InterPro" id="IPR009061">
    <property type="entry name" value="DNA-bd_dom_put_sf"/>
</dbReference>
<evidence type="ECO:0000313" key="27">
    <source>
        <dbReference type="Proteomes" id="UP001152320"/>
    </source>
</evidence>
<evidence type="ECO:0000256" key="5">
    <source>
        <dbReference type="ARBA" id="ARBA00022448"/>
    </source>
</evidence>
<evidence type="ECO:0000256" key="3">
    <source>
        <dbReference type="ARBA" id="ARBA00004240"/>
    </source>
</evidence>
<organism evidence="26 27">
    <name type="scientific">Holothuria leucospilota</name>
    <name type="common">Black long sea cucumber</name>
    <name type="synonym">Mertensiothuria leucospilota</name>
    <dbReference type="NCBI Taxonomy" id="206669"/>
    <lineage>
        <taxon>Eukaryota</taxon>
        <taxon>Metazoa</taxon>
        <taxon>Echinodermata</taxon>
        <taxon>Eleutherozoa</taxon>
        <taxon>Echinozoa</taxon>
        <taxon>Holothuroidea</taxon>
        <taxon>Aspidochirotacea</taxon>
        <taxon>Aspidochirotida</taxon>
        <taxon>Holothuriidae</taxon>
        <taxon>Holothuria</taxon>
    </lineage>
</organism>
<comment type="similarity">
    <text evidence="4">Belongs to the cation diffusion facilitator (CDF) transporter (TC 2.A.4) family. SLC30A subfamily.</text>
</comment>
<accession>A0A9Q1BJW5</accession>
<dbReference type="InterPro" id="IPR040177">
    <property type="entry name" value="SLC30A9"/>
</dbReference>
<evidence type="ECO:0000256" key="15">
    <source>
        <dbReference type="ARBA" id="ARBA00023136"/>
    </source>
</evidence>